<dbReference type="Proteomes" id="UP001057291">
    <property type="component" value="Unassembled WGS sequence"/>
</dbReference>
<comment type="subcellular location">
    <subcellularLocation>
        <location evidence="5">Cytoplasm</location>
    </subcellularLocation>
</comment>
<dbReference type="FunFam" id="3.30.460.10:FF:000015">
    <property type="entry name" value="Ribosomal silencing factor RsfS"/>
    <property type="match status" value="1"/>
</dbReference>
<comment type="subunit">
    <text evidence="5">Interacts with ribosomal protein uL14 (rplN).</text>
</comment>
<dbReference type="Gene3D" id="3.30.460.10">
    <property type="entry name" value="Beta Polymerase, domain 2"/>
    <property type="match status" value="1"/>
</dbReference>
<evidence type="ECO:0000256" key="4">
    <source>
        <dbReference type="ARBA" id="ARBA00022845"/>
    </source>
</evidence>
<keyword evidence="4 5" id="KW-0810">Translation regulation</keyword>
<accession>A0AAV4LLD0</accession>
<evidence type="ECO:0000256" key="2">
    <source>
        <dbReference type="ARBA" id="ARBA00022490"/>
    </source>
</evidence>
<organism evidence="6 7">
    <name type="scientific">Collibacillus ludicampi</name>
    <dbReference type="NCBI Taxonomy" id="2771369"/>
    <lineage>
        <taxon>Bacteria</taxon>
        <taxon>Bacillati</taxon>
        <taxon>Bacillota</taxon>
        <taxon>Bacilli</taxon>
        <taxon>Bacillales</taxon>
        <taxon>Alicyclobacillaceae</taxon>
        <taxon>Collibacillus</taxon>
    </lineage>
</organism>
<comment type="caution">
    <text evidence="6">The sequence shown here is derived from an EMBL/GenBank/DDBJ whole genome shotgun (WGS) entry which is preliminary data.</text>
</comment>
<dbReference type="HAMAP" id="MF_01477">
    <property type="entry name" value="Iojap_RsfS"/>
    <property type="match status" value="1"/>
</dbReference>
<sequence length="115" mass="13025">MSDKMVELAQLAANAAADKKARDIVILDIRGLSVIADYFVICSGNSSTQVQAIVKEIREKLEKRGLMMKGMEGFDEARWVLLDFGDVVVHVFRQEEREFYNLERVWGDATQLSIS</sequence>
<dbReference type="GO" id="GO:0090071">
    <property type="term" value="P:negative regulation of ribosome biogenesis"/>
    <property type="evidence" value="ECO:0007669"/>
    <property type="project" value="UniProtKB-UniRule"/>
</dbReference>
<comment type="similarity">
    <text evidence="1 5">Belongs to the Iojap/RsfS family.</text>
</comment>
<dbReference type="AlphaFoldDB" id="A0AAV4LLD0"/>
<name>A0AAV4LLD0_9BACL</name>
<dbReference type="GO" id="GO:0043023">
    <property type="term" value="F:ribosomal large subunit binding"/>
    <property type="evidence" value="ECO:0007669"/>
    <property type="project" value="TreeGrafter"/>
</dbReference>
<dbReference type="NCBIfam" id="TIGR00090">
    <property type="entry name" value="rsfS_iojap_ybeB"/>
    <property type="match status" value="1"/>
</dbReference>
<dbReference type="InterPro" id="IPR004394">
    <property type="entry name" value="Iojap/RsfS/C7orf30"/>
</dbReference>
<proteinExistence type="inferred from homology"/>
<keyword evidence="3 5" id="KW-0678">Repressor</keyword>
<keyword evidence="7" id="KW-1185">Reference proteome</keyword>
<comment type="function">
    <text evidence="5">Functions as a ribosomal silencing factor. Interacts with ribosomal protein uL14 (rplN), blocking formation of intersubunit bridge B8. Prevents association of the 30S and 50S ribosomal subunits and the formation of functional ribosomes, thus repressing translation.</text>
</comment>
<evidence type="ECO:0000313" key="7">
    <source>
        <dbReference type="Proteomes" id="UP001057291"/>
    </source>
</evidence>
<dbReference type="PANTHER" id="PTHR21043">
    <property type="entry name" value="IOJAP SUPERFAMILY ORTHOLOG"/>
    <property type="match status" value="1"/>
</dbReference>
<evidence type="ECO:0000313" key="6">
    <source>
        <dbReference type="EMBL" id="GIM48358.1"/>
    </source>
</evidence>
<dbReference type="PANTHER" id="PTHR21043:SF0">
    <property type="entry name" value="MITOCHONDRIAL ASSEMBLY OF RIBOSOMAL LARGE SUBUNIT PROTEIN 1"/>
    <property type="match status" value="1"/>
</dbReference>
<dbReference type="GO" id="GO:0017148">
    <property type="term" value="P:negative regulation of translation"/>
    <property type="evidence" value="ECO:0007669"/>
    <property type="project" value="UniProtKB-UniRule"/>
</dbReference>
<evidence type="ECO:0000256" key="3">
    <source>
        <dbReference type="ARBA" id="ARBA00022491"/>
    </source>
</evidence>
<evidence type="ECO:0000256" key="5">
    <source>
        <dbReference type="HAMAP-Rule" id="MF_01477"/>
    </source>
</evidence>
<dbReference type="EMBL" id="BOQE01000001">
    <property type="protein sequence ID" value="GIM48358.1"/>
    <property type="molecule type" value="Genomic_DNA"/>
</dbReference>
<dbReference type="SUPFAM" id="SSF81301">
    <property type="entry name" value="Nucleotidyltransferase"/>
    <property type="match status" value="1"/>
</dbReference>
<evidence type="ECO:0000256" key="1">
    <source>
        <dbReference type="ARBA" id="ARBA00010574"/>
    </source>
</evidence>
<dbReference type="InterPro" id="IPR043519">
    <property type="entry name" value="NT_sf"/>
</dbReference>
<dbReference type="RefSeq" id="WP_282201245.1">
    <property type="nucleotide sequence ID" value="NZ_BOQE01000001.1"/>
</dbReference>
<dbReference type="GO" id="GO:0042256">
    <property type="term" value="P:cytosolic ribosome assembly"/>
    <property type="evidence" value="ECO:0007669"/>
    <property type="project" value="UniProtKB-UniRule"/>
</dbReference>
<keyword evidence="2 5" id="KW-0963">Cytoplasm</keyword>
<dbReference type="Pfam" id="PF02410">
    <property type="entry name" value="RsfS"/>
    <property type="match status" value="1"/>
</dbReference>
<dbReference type="GO" id="GO:0005737">
    <property type="term" value="C:cytoplasm"/>
    <property type="evidence" value="ECO:0007669"/>
    <property type="project" value="UniProtKB-SubCell"/>
</dbReference>
<gene>
    <name evidence="5 6" type="primary">rsfS</name>
    <name evidence="6" type="ORF">DNHGIG_39070</name>
</gene>
<protein>
    <recommendedName>
        <fullName evidence="5">Ribosomal silencing factor RsfS</fullName>
    </recommendedName>
</protein>
<reference evidence="6" key="1">
    <citation type="journal article" date="2023" name="Int. J. Syst. Evol. Microbiol.">
        <title>Collibacillus ludicampi gen. nov., sp. nov., a new soil bacterium of the family Alicyclobacillaceae.</title>
        <authorList>
            <person name="Jojima T."/>
            <person name="Ioku Y."/>
            <person name="Fukuta Y."/>
            <person name="Shirasaka N."/>
            <person name="Matsumura Y."/>
            <person name="Mori M."/>
        </authorList>
    </citation>
    <scope>NUCLEOTIDE SEQUENCE</scope>
    <source>
        <strain evidence="6">TP075</strain>
    </source>
</reference>